<evidence type="ECO:0000256" key="1">
    <source>
        <dbReference type="SAM" id="SignalP"/>
    </source>
</evidence>
<name>A0A4Y8ZXV3_9SPHN</name>
<dbReference type="Pfam" id="PF13670">
    <property type="entry name" value="PepSY_2"/>
    <property type="match status" value="1"/>
</dbReference>
<dbReference type="RefSeq" id="WP_135083277.1">
    <property type="nucleotide sequence ID" value="NZ_SPDV01000002.1"/>
</dbReference>
<evidence type="ECO:0000313" key="4">
    <source>
        <dbReference type="Proteomes" id="UP000298213"/>
    </source>
</evidence>
<dbReference type="Proteomes" id="UP000298213">
    <property type="component" value="Unassembled WGS sequence"/>
</dbReference>
<feature type="chain" id="PRO_5021240655" evidence="1">
    <location>
        <begin position="22"/>
        <end position="94"/>
    </location>
</feature>
<reference evidence="3 4" key="1">
    <citation type="submission" date="2019-03" db="EMBL/GenBank/DDBJ databases">
        <title>Genome sequence of Sphingomonas sp. 17J27-24.</title>
        <authorList>
            <person name="Kim M."/>
            <person name="Maeng S."/>
            <person name="Sathiyaraj S."/>
        </authorList>
    </citation>
    <scope>NUCLEOTIDE SEQUENCE [LARGE SCALE GENOMIC DNA]</scope>
    <source>
        <strain evidence="3 4">17J27-24</strain>
    </source>
</reference>
<dbReference type="OrthoDB" id="7933638at2"/>
<protein>
    <submittedName>
        <fullName evidence="3">PepSY domain-containing protein</fullName>
    </submittedName>
</protein>
<feature type="domain" description="PepSY" evidence="2">
    <location>
        <begin position="7"/>
        <end position="89"/>
    </location>
</feature>
<organism evidence="3 4">
    <name type="scientific">Sphingomonas parva</name>
    <dbReference type="NCBI Taxonomy" id="2555898"/>
    <lineage>
        <taxon>Bacteria</taxon>
        <taxon>Pseudomonadati</taxon>
        <taxon>Pseudomonadota</taxon>
        <taxon>Alphaproteobacteria</taxon>
        <taxon>Sphingomonadales</taxon>
        <taxon>Sphingomonadaceae</taxon>
        <taxon>Sphingomonas</taxon>
    </lineage>
</organism>
<dbReference type="EMBL" id="SPDV01000002">
    <property type="protein sequence ID" value="TFI60085.1"/>
    <property type="molecule type" value="Genomic_DNA"/>
</dbReference>
<gene>
    <name evidence="3" type="ORF">E2493_02235</name>
</gene>
<dbReference type="InterPro" id="IPR025711">
    <property type="entry name" value="PepSY"/>
</dbReference>
<dbReference type="AlphaFoldDB" id="A0A4Y8ZXV3"/>
<feature type="signal peptide" evidence="1">
    <location>
        <begin position="1"/>
        <end position="21"/>
    </location>
</feature>
<sequence length="94" mass="10429">MRKTTTVAAIVAIGISTTLFAAPASADRAPTADERAAVERVLRAGGYVSWEEIELDDDGPRWEVDDARAQDGRRFDIKIDPKSMRIIRAQLDRD</sequence>
<proteinExistence type="predicted"/>
<comment type="caution">
    <text evidence="3">The sequence shown here is derived from an EMBL/GenBank/DDBJ whole genome shotgun (WGS) entry which is preliminary data.</text>
</comment>
<keyword evidence="4" id="KW-1185">Reference proteome</keyword>
<keyword evidence="1" id="KW-0732">Signal</keyword>
<accession>A0A4Y8ZXV3</accession>
<evidence type="ECO:0000313" key="3">
    <source>
        <dbReference type="EMBL" id="TFI60085.1"/>
    </source>
</evidence>
<evidence type="ECO:0000259" key="2">
    <source>
        <dbReference type="Pfam" id="PF13670"/>
    </source>
</evidence>